<proteinExistence type="predicted"/>
<organism evidence="1 2">
    <name type="scientific">Leisingera daeponensis</name>
    <dbReference type="NCBI Taxonomy" id="405746"/>
    <lineage>
        <taxon>Bacteria</taxon>
        <taxon>Pseudomonadati</taxon>
        <taxon>Pseudomonadota</taxon>
        <taxon>Alphaproteobacteria</taxon>
        <taxon>Rhodobacterales</taxon>
        <taxon>Roseobacteraceae</taxon>
        <taxon>Leisingera</taxon>
    </lineage>
</organism>
<dbReference type="EMBL" id="JAHVJA010000001">
    <property type="protein sequence ID" value="MBY6138550.1"/>
    <property type="molecule type" value="Genomic_DNA"/>
</dbReference>
<dbReference type="RefSeq" id="WP_222507361.1">
    <property type="nucleotide sequence ID" value="NZ_JAHVJA010000001.1"/>
</dbReference>
<reference evidence="1 2" key="1">
    <citation type="submission" date="2021-06" db="EMBL/GenBank/DDBJ databases">
        <title>50 bacteria genomes isolated from Dapeng, Shenzhen, China.</title>
        <authorList>
            <person name="Zheng W."/>
            <person name="Yu S."/>
            <person name="Huang Y."/>
        </authorList>
    </citation>
    <scope>NUCLEOTIDE SEQUENCE [LARGE SCALE GENOMIC DNA]</scope>
    <source>
        <strain evidence="1 2">DP1N14-2</strain>
    </source>
</reference>
<comment type="caution">
    <text evidence="1">The sequence shown here is derived from an EMBL/GenBank/DDBJ whole genome shotgun (WGS) entry which is preliminary data.</text>
</comment>
<name>A0ABS7NBG9_9RHOB</name>
<accession>A0ABS7NBG9</accession>
<dbReference type="Proteomes" id="UP000766629">
    <property type="component" value="Unassembled WGS sequence"/>
</dbReference>
<gene>
    <name evidence="1" type="ORF">KUV26_03800</name>
</gene>
<evidence type="ECO:0000313" key="1">
    <source>
        <dbReference type="EMBL" id="MBY6138550.1"/>
    </source>
</evidence>
<evidence type="ECO:0000313" key="2">
    <source>
        <dbReference type="Proteomes" id="UP000766629"/>
    </source>
</evidence>
<protein>
    <submittedName>
        <fullName evidence="1">Uncharacterized protein</fullName>
    </submittedName>
</protein>
<keyword evidence="2" id="KW-1185">Reference proteome</keyword>
<sequence>MHNTSPCTSQELYAAERNMRARCRFGQAMLLQELGGKVTPASTDASDRFDYEATRWHASLMGVCASGDDLPETLDAWMRAAQTRLKNDNTHRATDGRPDCPYNGAALLPHANTRVAVAT</sequence>